<evidence type="ECO:0000256" key="18">
    <source>
        <dbReference type="ARBA" id="ARBA00049551"/>
    </source>
</evidence>
<evidence type="ECO:0000256" key="1">
    <source>
        <dbReference type="ARBA" id="ARBA00003257"/>
    </source>
</evidence>
<dbReference type="Pfam" id="PF00361">
    <property type="entry name" value="Proton_antipo_M"/>
    <property type="match status" value="1"/>
</dbReference>
<feature type="transmembrane region" description="Helical" evidence="19">
    <location>
        <begin position="186"/>
        <end position="205"/>
    </location>
</feature>
<comment type="similarity">
    <text evidence="3">Belongs to the complex I subunit 2 family.</text>
</comment>
<evidence type="ECO:0000256" key="15">
    <source>
        <dbReference type="ARBA" id="ARBA00023128"/>
    </source>
</evidence>
<dbReference type="EC" id="7.1.1.2" evidence="4"/>
<keyword evidence="12 19" id="KW-1133">Transmembrane helix</keyword>
<dbReference type="EMBL" id="MF784430">
    <property type="protein sequence ID" value="AXS67646.1"/>
    <property type="molecule type" value="Genomic_DNA"/>
</dbReference>
<evidence type="ECO:0000256" key="6">
    <source>
        <dbReference type="ARBA" id="ARBA00022448"/>
    </source>
</evidence>
<evidence type="ECO:0000256" key="12">
    <source>
        <dbReference type="ARBA" id="ARBA00022989"/>
    </source>
</evidence>
<evidence type="ECO:0000313" key="21">
    <source>
        <dbReference type="EMBL" id="AXS67646.1"/>
    </source>
</evidence>
<reference evidence="21" key="1">
    <citation type="submission" date="2017-08" db="EMBL/GenBank/DDBJ databases">
        <title>The complete mitochondrial genome of Idioscopus clypealis (Hemiptera: Cicadellidae: Idiocerinae).</title>
        <authorList>
            <person name="Dai R.H."/>
            <person name="Wang J.J."/>
        </authorList>
    </citation>
    <scope>NUCLEOTIDE SEQUENCE</scope>
</reference>
<keyword evidence="8 19" id="KW-0812">Transmembrane</keyword>
<comment type="catalytic activity">
    <reaction evidence="18">
        <text>a ubiquinone + NADH + 5 H(+)(in) = a ubiquinol + NAD(+) + 4 H(+)(out)</text>
        <dbReference type="Rhea" id="RHEA:29091"/>
        <dbReference type="Rhea" id="RHEA-COMP:9565"/>
        <dbReference type="Rhea" id="RHEA-COMP:9566"/>
        <dbReference type="ChEBI" id="CHEBI:15378"/>
        <dbReference type="ChEBI" id="CHEBI:16389"/>
        <dbReference type="ChEBI" id="CHEBI:17976"/>
        <dbReference type="ChEBI" id="CHEBI:57540"/>
        <dbReference type="ChEBI" id="CHEBI:57945"/>
        <dbReference type="EC" id="7.1.1.2"/>
    </reaction>
</comment>
<feature type="transmembrane region" description="Helical" evidence="19">
    <location>
        <begin position="226"/>
        <end position="248"/>
    </location>
</feature>
<dbReference type="AlphaFoldDB" id="A0A346RNJ9"/>
<dbReference type="GO" id="GO:0008137">
    <property type="term" value="F:NADH dehydrogenase (ubiquinone) activity"/>
    <property type="evidence" value="ECO:0007669"/>
    <property type="project" value="UniProtKB-EC"/>
</dbReference>
<dbReference type="CTD" id="4536"/>
<keyword evidence="11" id="KW-0249">Electron transport</keyword>
<comment type="function">
    <text evidence="1">Core subunit of the mitochondrial membrane respiratory chain NADH dehydrogenase (Complex I) that is believed to belong to the minimal assembly required for catalysis. Complex I functions in the transfer of electrons from NADH to the respiratory chain. The immediate electron acceptor for the enzyme is believed to be ubiquinone.</text>
</comment>
<comment type="subcellular location">
    <subcellularLocation>
        <location evidence="2">Mitochondrion inner membrane</location>
        <topology evidence="2">Multi-pass membrane protein</topology>
    </subcellularLocation>
</comment>
<protein>
    <recommendedName>
        <fullName evidence="5">NADH-ubiquinone oxidoreductase chain 2</fullName>
        <ecNumber evidence="4">7.1.1.2</ecNumber>
    </recommendedName>
    <alternativeName>
        <fullName evidence="17">NADH dehydrogenase subunit 2</fullName>
    </alternativeName>
</protein>
<keyword evidence="10" id="KW-1278">Translocase</keyword>
<feature type="transmembrane region" description="Helical" evidence="19">
    <location>
        <begin position="260"/>
        <end position="277"/>
    </location>
</feature>
<geneLocation type="mitochondrion" evidence="21"/>
<keyword evidence="15 21" id="KW-0496">Mitochondrion</keyword>
<proteinExistence type="inferred from homology"/>
<evidence type="ECO:0000256" key="13">
    <source>
        <dbReference type="ARBA" id="ARBA00023027"/>
    </source>
</evidence>
<evidence type="ECO:0000256" key="8">
    <source>
        <dbReference type="ARBA" id="ARBA00022692"/>
    </source>
</evidence>
<evidence type="ECO:0000256" key="11">
    <source>
        <dbReference type="ARBA" id="ARBA00022982"/>
    </source>
</evidence>
<evidence type="ECO:0000256" key="5">
    <source>
        <dbReference type="ARBA" id="ARBA00021008"/>
    </source>
</evidence>
<feature type="transmembrane region" description="Helical" evidence="19">
    <location>
        <begin position="59"/>
        <end position="79"/>
    </location>
</feature>
<feature type="transmembrane region" description="Helical" evidence="19">
    <location>
        <begin position="140"/>
        <end position="157"/>
    </location>
</feature>
<organism evidence="21">
    <name type="scientific">Idioscopus clypealis</name>
    <dbReference type="NCBI Taxonomy" id="925781"/>
    <lineage>
        <taxon>Eukaryota</taxon>
        <taxon>Metazoa</taxon>
        <taxon>Ecdysozoa</taxon>
        <taxon>Arthropoda</taxon>
        <taxon>Hexapoda</taxon>
        <taxon>Insecta</taxon>
        <taxon>Pterygota</taxon>
        <taxon>Neoptera</taxon>
        <taxon>Paraneoptera</taxon>
        <taxon>Hemiptera</taxon>
        <taxon>Auchenorrhyncha</taxon>
        <taxon>Membracoidea</taxon>
        <taxon>Cicadellidae</taxon>
        <taxon>Eurymelinae</taxon>
        <taxon>Idiocerini</taxon>
        <taxon>Idioscopus</taxon>
    </lineage>
</organism>
<evidence type="ECO:0000256" key="19">
    <source>
        <dbReference type="SAM" id="Phobius"/>
    </source>
</evidence>
<evidence type="ECO:0000256" key="2">
    <source>
        <dbReference type="ARBA" id="ARBA00004448"/>
    </source>
</evidence>
<evidence type="ECO:0000256" key="4">
    <source>
        <dbReference type="ARBA" id="ARBA00012944"/>
    </source>
</evidence>
<dbReference type="RefSeq" id="YP_009525779.1">
    <property type="nucleotide sequence ID" value="NC_039642.1"/>
</dbReference>
<feature type="transmembrane region" description="Helical" evidence="19">
    <location>
        <begin position="298"/>
        <end position="318"/>
    </location>
</feature>
<evidence type="ECO:0000256" key="14">
    <source>
        <dbReference type="ARBA" id="ARBA00023075"/>
    </source>
</evidence>
<sequence length="324" mass="37682">MKINSTIILFYLNMLLGVVLSLSSNNWVMVWMGLEISLMSFIPLMIGDLIISSECAMKYFIIQSMSSSILILGLMLMLMNSKLNFNLIISLSMMIKMGMAPFHTWILSLIEGLSYMMLFNLFTLMKIVPMMITMNMNNNLNYLIMFSLILGSVFGITQNSIRKILSYSSIFNMGFLVYSLSNFSLWFTYFSLYSINLFMFVLILKNNNINYLNQFMINSFDMKFKLCIWALMLSSGGMPPMMGFWAKFIIIELSINMSDWLISMTMIFTSLLTMFYYNRMCYISMCISSLMTKWSMVYLSWLSLNVMVINIIIMPFVIMSKYLN</sequence>
<feature type="transmembrane region" description="Helical" evidence="19">
    <location>
        <begin position="113"/>
        <end position="134"/>
    </location>
</feature>
<dbReference type="GeneID" id="38289948"/>
<evidence type="ECO:0000256" key="3">
    <source>
        <dbReference type="ARBA" id="ARBA00007012"/>
    </source>
</evidence>
<dbReference type="PANTHER" id="PTHR46552:SF1">
    <property type="entry name" value="NADH-UBIQUINONE OXIDOREDUCTASE CHAIN 2"/>
    <property type="match status" value="1"/>
</dbReference>
<dbReference type="InterPro" id="IPR001750">
    <property type="entry name" value="ND/Mrp_TM"/>
</dbReference>
<feature type="domain" description="NADH:quinone oxidoreductase/Mrp antiporter transmembrane" evidence="20">
    <location>
        <begin position="24"/>
        <end position="273"/>
    </location>
</feature>
<name>A0A346RNJ9_9HEMI</name>
<keyword evidence="9" id="KW-0999">Mitochondrion inner membrane</keyword>
<keyword evidence="7" id="KW-0679">Respiratory chain</keyword>
<evidence type="ECO:0000256" key="9">
    <source>
        <dbReference type="ARBA" id="ARBA00022792"/>
    </source>
</evidence>
<dbReference type="GO" id="GO:0006120">
    <property type="term" value="P:mitochondrial electron transport, NADH to ubiquinone"/>
    <property type="evidence" value="ECO:0007669"/>
    <property type="project" value="TreeGrafter"/>
</dbReference>
<dbReference type="GO" id="GO:0005743">
    <property type="term" value="C:mitochondrial inner membrane"/>
    <property type="evidence" value="ECO:0007669"/>
    <property type="project" value="UniProtKB-SubCell"/>
</dbReference>
<evidence type="ECO:0000256" key="16">
    <source>
        <dbReference type="ARBA" id="ARBA00023136"/>
    </source>
</evidence>
<evidence type="ECO:0000259" key="20">
    <source>
        <dbReference type="Pfam" id="PF00361"/>
    </source>
</evidence>
<dbReference type="InterPro" id="IPR050175">
    <property type="entry name" value="Complex_I_Subunit_2"/>
</dbReference>
<feature type="transmembrane region" description="Helical" evidence="19">
    <location>
        <begin position="7"/>
        <end position="23"/>
    </location>
</feature>
<evidence type="ECO:0000256" key="7">
    <source>
        <dbReference type="ARBA" id="ARBA00022660"/>
    </source>
</evidence>
<accession>A0A346RNJ9</accession>
<gene>
    <name evidence="21" type="primary">ND2</name>
</gene>
<keyword evidence="6" id="KW-0813">Transport</keyword>
<evidence type="ECO:0000256" key="17">
    <source>
        <dbReference type="ARBA" id="ARBA00031028"/>
    </source>
</evidence>
<keyword evidence="16 19" id="KW-0472">Membrane</keyword>
<keyword evidence="14" id="KW-0830">Ubiquinone</keyword>
<evidence type="ECO:0000256" key="10">
    <source>
        <dbReference type="ARBA" id="ARBA00022967"/>
    </source>
</evidence>
<keyword evidence="13" id="KW-0520">NAD</keyword>
<dbReference type="PANTHER" id="PTHR46552">
    <property type="entry name" value="NADH-UBIQUINONE OXIDOREDUCTASE CHAIN 2"/>
    <property type="match status" value="1"/>
</dbReference>